<evidence type="ECO:0000313" key="7">
    <source>
        <dbReference type="EMBL" id="PIK55762.1"/>
    </source>
</evidence>
<dbReference type="CDD" id="cd00201">
    <property type="entry name" value="WW"/>
    <property type="match status" value="1"/>
</dbReference>
<proteinExistence type="predicted"/>
<dbReference type="FunFam" id="2.20.70.10:FF:000019">
    <property type="entry name" value="Putative transcriptional coactivator YAP1"/>
    <property type="match status" value="1"/>
</dbReference>
<dbReference type="SMART" id="SM00456">
    <property type="entry name" value="WW"/>
    <property type="match status" value="1"/>
</dbReference>
<dbReference type="InterPro" id="IPR036020">
    <property type="entry name" value="WW_dom_sf"/>
</dbReference>
<dbReference type="Pfam" id="PF00397">
    <property type="entry name" value="WW"/>
    <property type="match status" value="1"/>
</dbReference>
<dbReference type="EMBL" id="MRZV01000201">
    <property type="protein sequence ID" value="PIK55762.1"/>
    <property type="molecule type" value="Genomic_DNA"/>
</dbReference>
<evidence type="ECO:0000256" key="2">
    <source>
        <dbReference type="ARBA" id="ARBA00004496"/>
    </source>
</evidence>
<accession>A0A2G8L675</accession>
<dbReference type="Gene3D" id="2.20.70.10">
    <property type="match status" value="1"/>
</dbReference>
<feature type="compositionally biased region" description="Low complexity" evidence="5">
    <location>
        <begin position="156"/>
        <end position="183"/>
    </location>
</feature>
<dbReference type="STRING" id="307972.A0A2G8L675"/>
<dbReference type="AlphaFoldDB" id="A0A2G8L675"/>
<dbReference type="PROSITE" id="PS01159">
    <property type="entry name" value="WW_DOMAIN_1"/>
    <property type="match status" value="1"/>
</dbReference>
<dbReference type="InterPro" id="IPR001202">
    <property type="entry name" value="WW_dom"/>
</dbReference>
<dbReference type="PROSITE" id="PS50020">
    <property type="entry name" value="WW_DOMAIN_2"/>
    <property type="match status" value="1"/>
</dbReference>
<feature type="region of interest" description="Disordered" evidence="5">
    <location>
        <begin position="216"/>
        <end position="260"/>
    </location>
</feature>
<sequence length="356" mass="39613">MPGSANQPLPAELGPLPENWEKAATPDGEVYFINHRNKSTTWLDPRIGLTLPLKSQKMFPISPPPPTTGADLILQMVSWFRDCLKPLKMWLYLRVCCRLKWARTRAKTNLVVRCRGFNEGSSHCTNNSSNVAARCPPPPPPTSSSPPPPPPPAPSATPQSIQFQQGAQQQGPVSTQQRQQQMRLARLQMERERLQLRQEEILQQEMRLRREITDIPNSTTEVSPSVDPFLSSGTSTHRRDESTDSGCGTSNYSLPGTPNDLLANTIEDMDTAESVERKIDTQHPTNQQQQLQDFFDSIPTANVDMNSVDTVALENNNTNSNMEGEDFGSSLGEALNSDILGDMSLRSDSDNFLTWL</sequence>
<feature type="region of interest" description="Disordered" evidence="5">
    <location>
        <begin position="122"/>
        <end position="183"/>
    </location>
</feature>
<evidence type="ECO:0000259" key="6">
    <source>
        <dbReference type="PROSITE" id="PS50020"/>
    </source>
</evidence>
<dbReference type="Proteomes" id="UP000230750">
    <property type="component" value="Unassembled WGS sequence"/>
</dbReference>
<comment type="caution">
    <text evidence="7">The sequence shown here is derived from an EMBL/GenBank/DDBJ whole genome shotgun (WGS) entry which is preliminary data.</text>
</comment>
<dbReference type="SUPFAM" id="SSF51045">
    <property type="entry name" value="WW domain"/>
    <property type="match status" value="1"/>
</dbReference>
<organism evidence="7 8">
    <name type="scientific">Stichopus japonicus</name>
    <name type="common">Sea cucumber</name>
    <dbReference type="NCBI Taxonomy" id="307972"/>
    <lineage>
        <taxon>Eukaryota</taxon>
        <taxon>Metazoa</taxon>
        <taxon>Echinodermata</taxon>
        <taxon>Eleutherozoa</taxon>
        <taxon>Echinozoa</taxon>
        <taxon>Holothuroidea</taxon>
        <taxon>Aspidochirotacea</taxon>
        <taxon>Aspidochirotida</taxon>
        <taxon>Stichopodidae</taxon>
        <taxon>Apostichopus</taxon>
    </lineage>
</organism>
<keyword evidence="8" id="KW-1185">Reference proteome</keyword>
<dbReference type="GO" id="GO:0005737">
    <property type="term" value="C:cytoplasm"/>
    <property type="evidence" value="ECO:0007669"/>
    <property type="project" value="UniProtKB-SubCell"/>
</dbReference>
<dbReference type="GO" id="GO:0035329">
    <property type="term" value="P:hippo signaling"/>
    <property type="evidence" value="ECO:0007669"/>
    <property type="project" value="TreeGrafter"/>
</dbReference>
<evidence type="ECO:0000256" key="4">
    <source>
        <dbReference type="ARBA" id="ARBA00023242"/>
    </source>
</evidence>
<dbReference type="PANTHER" id="PTHR17616">
    <property type="entry name" value="YES-ASSOCIATED PROTEIN YAP1 FAMILY MEMBER"/>
    <property type="match status" value="1"/>
</dbReference>
<comment type="subcellular location">
    <subcellularLocation>
        <location evidence="2">Cytoplasm</location>
    </subcellularLocation>
    <subcellularLocation>
        <location evidence="1">Nucleus</location>
    </subcellularLocation>
</comment>
<evidence type="ECO:0000256" key="1">
    <source>
        <dbReference type="ARBA" id="ARBA00004123"/>
    </source>
</evidence>
<evidence type="ECO:0000256" key="5">
    <source>
        <dbReference type="SAM" id="MobiDB-lite"/>
    </source>
</evidence>
<feature type="compositionally biased region" description="Polar residues" evidence="5">
    <location>
        <begin position="244"/>
        <end position="256"/>
    </location>
</feature>
<keyword evidence="3" id="KW-0963">Cytoplasm</keyword>
<dbReference type="PANTHER" id="PTHR17616:SF8">
    <property type="entry name" value="TRANSCRIPTIONAL COACTIVATOR YORKIE"/>
    <property type="match status" value="1"/>
</dbReference>
<feature type="domain" description="WW" evidence="6">
    <location>
        <begin position="14"/>
        <end position="47"/>
    </location>
</feature>
<evidence type="ECO:0000256" key="3">
    <source>
        <dbReference type="ARBA" id="ARBA00022490"/>
    </source>
</evidence>
<name>A0A2G8L675_STIJA</name>
<feature type="compositionally biased region" description="Pro residues" evidence="5">
    <location>
        <begin position="135"/>
        <end position="155"/>
    </location>
</feature>
<feature type="compositionally biased region" description="Polar residues" evidence="5">
    <location>
        <begin position="122"/>
        <end position="131"/>
    </location>
</feature>
<reference evidence="7 8" key="1">
    <citation type="journal article" date="2017" name="PLoS Biol.">
        <title>The sea cucumber genome provides insights into morphological evolution and visceral regeneration.</title>
        <authorList>
            <person name="Zhang X."/>
            <person name="Sun L."/>
            <person name="Yuan J."/>
            <person name="Sun Y."/>
            <person name="Gao Y."/>
            <person name="Zhang L."/>
            <person name="Li S."/>
            <person name="Dai H."/>
            <person name="Hamel J.F."/>
            <person name="Liu C."/>
            <person name="Yu Y."/>
            <person name="Liu S."/>
            <person name="Lin W."/>
            <person name="Guo K."/>
            <person name="Jin S."/>
            <person name="Xu P."/>
            <person name="Storey K.B."/>
            <person name="Huan P."/>
            <person name="Zhang T."/>
            <person name="Zhou Y."/>
            <person name="Zhang J."/>
            <person name="Lin C."/>
            <person name="Li X."/>
            <person name="Xing L."/>
            <person name="Huo D."/>
            <person name="Sun M."/>
            <person name="Wang L."/>
            <person name="Mercier A."/>
            <person name="Li F."/>
            <person name="Yang H."/>
            <person name="Xiang J."/>
        </authorList>
    </citation>
    <scope>NUCLEOTIDE SEQUENCE [LARGE SCALE GENOMIC DNA]</scope>
    <source>
        <strain evidence="7">Shaxun</strain>
        <tissue evidence="7">Muscle</tissue>
    </source>
</reference>
<dbReference type="GO" id="GO:0045944">
    <property type="term" value="P:positive regulation of transcription by RNA polymerase II"/>
    <property type="evidence" value="ECO:0007669"/>
    <property type="project" value="TreeGrafter"/>
</dbReference>
<protein>
    <submittedName>
        <fullName evidence="7">Putative transcriptional coactivator YAP1 isoform X2</fullName>
    </submittedName>
</protein>
<dbReference type="OrthoDB" id="2020426at2759"/>
<gene>
    <name evidence="7" type="ORF">BSL78_07322</name>
</gene>
<dbReference type="GO" id="GO:0003713">
    <property type="term" value="F:transcription coactivator activity"/>
    <property type="evidence" value="ECO:0007669"/>
    <property type="project" value="TreeGrafter"/>
</dbReference>
<keyword evidence="4" id="KW-0539">Nucleus</keyword>
<dbReference type="GO" id="GO:0005634">
    <property type="term" value="C:nucleus"/>
    <property type="evidence" value="ECO:0007669"/>
    <property type="project" value="UniProtKB-SubCell"/>
</dbReference>
<evidence type="ECO:0000313" key="8">
    <source>
        <dbReference type="Proteomes" id="UP000230750"/>
    </source>
</evidence>
<dbReference type="InterPro" id="IPR051583">
    <property type="entry name" value="YAP1"/>
</dbReference>